<feature type="non-terminal residue" evidence="1">
    <location>
        <position position="1"/>
    </location>
</feature>
<evidence type="ECO:0000313" key="1">
    <source>
        <dbReference type="EMBL" id="SVB77960.1"/>
    </source>
</evidence>
<organism evidence="1">
    <name type="scientific">marine metagenome</name>
    <dbReference type="NCBI Taxonomy" id="408172"/>
    <lineage>
        <taxon>unclassified sequences</taxon>
        <taxon>metagenomes</taxon>
        <taxon>ecological metagenomes</taxon>
    </lineage>
</organism>
<gene>
    <name evidence="1" type="ORF">METZ01_LOCUS230814</name>
</gene>
<proteinExistence type="predicted"/>
<name>A0A382GS74_9ZZZZ</name>
<dbReference type="AlphaFoldDB" id="A0A382GS74"/>
<reference evidence="1" key="1">
    <citation type="submission" date="2018-05" db="EMBL/GenBank/DDBJ databases">
        <authorList>
            <person name="Lanie J.A."/>
            <person name="Ng W.-L."/>
            <person name="Kazmierczak K.M."/>
            <person name="Andrzejewski T.M."/>
            <person name="Davidsen T.M."/>
            <person name="Wayne K.J."/>
            <person name="Tettelin H."/>
            <person name="Glass J.I."/>
            <person name="Rusch D."/>
            <person name="Podicherti R."/>
            <person name="Tsui H.-C.T."/>
            <person name="Winkler M.E."/>
        </authorList>
    </citation>
    <scope>NUCLEOTIDE SEQUENCE</scope>
</reference>
<protein>
    <submittedName>
        <fullName evidence="1">Uncharacterized protein</fullName>
    </submittedName>
</protein>
<sequence>QSSNKFKFVHPHPFRSCKLESEGQEGFGVFPQHLLEEPILIKNELDHLQKGAEDLEEYVKEKIFYPRPQVYINTTILGIWAGLNYRYGRSSTRNSNFIPALRSELSEGLYKFQRVIVTGTAPMNFSIHEEPQTQFLYHAKSGYFHFSFFYDFSRLLLGDESYKWSSHDLKKFDNRETEMMHIAGGLDYGNSSLGYSSASVTYGVRHDELDHADSFTLNSYYFLYSHRLFKGGLYYGFSSGKDKGKEKSYKEIPEDASDEERDYLEYINSQLALEPKVEVNFKFYRLNLDLAELFELQPHYSLIYKTISFSKGEDQNGDGEFIYKGQSLTNAIYMTKELEEEDLILSGFLSIENLSNKSGITDFVQESKGNVIKFGLNIGLVF</sequence>
<accession>A0A382GS74</accession>
<dbReference type="EMBL" id="UINC01057131">
    <property type="protein sequence ID" value="SVB77960.1"/>
    <property type="molecule type" value="Genomic_DNA"/>
</dbReference>